<feature type="region of interest" description="Disordered" evidence="1">
    <location>
        <begin position="85"/>
        <end position="116"/>
    </location>
</feature>
<feature type="compositionally biased region" description="Low complexity" evidence="1">
    <location>
        <begin position="90"/>
        <end position="101"/>
    </location>
</feature>
<accession>A0A1W6MR18</accession>
<dbReference type="EMBL" id="CP019948">
    <property type="protein sequence ID" value="ARN80017.1"/>
    <property type="molecule type" value="Genomic_DNA"/>
</dbReference>
<protein>
    <recommendedName>
        <fullName evidence="4">Toxin-antitoxin system HicB family antitoxin</fullName>
    </recommendedName>
</protein>
<organism evidence="2 3">
    <name type="scientific">Methylocystis bryophila</name>
    <dbReference type="NCBI Taxonomy" id="655015"/>
    <lineage>
        <taxon>Bacteria</taxon>
        <taxon>Pseudomonadati</taxon>
        <taxon>Pseudomonadota</taxon>
        <taxon>Alphaproteobacteria</taxon>
        <taxon>Hyphomicrobiales</taxon>
        <taxon>Methylocystaceae</taxon>
        <taxon>Methylocystis</taxon>
    </lineage>
</organism>
<name>A0A1W6MR18_9HYPH</name>
<dbReference type="SUPFAM" id="SSF47598">
    <property type="entry name" value="Ribbon-helix-helix"/>
    <property type="match status" value="1"/>
</dbReference>
<keyword evidence="3" id="KW-1185">Reference proteome</keyword>
<dbReference type="STRING" id="655015.B1812_01780"/>
<dbReference type="KEGG" id="mbry:B1812_01780"/>
<dbReference type="GO" id="GO:0006355">
    <property type="term" value="P:regulation of DNA-templated transcription"/>
    <property type="evidence" value="ECO:0007669"/>
    <property type="project" value="InterPro"/>
</dbReference>
<evidence type="ECO:0000256" key="1">
    <source>
        <dbReference type="SAM" id="MobiDB-lite"/>
    </source>
</evidence>
<feature type="region of interest" description="Disordered" evidence="1">
    <location>
        <begin position="1"/>
        <end position="38"/>
    </location>
</feature>
<proteinExistence type="predicted"/>
<evidence type="ECO:0000313" key="3">
    <source>
        <dbReference type="Proteomes" id="UP000193978"/>
    </source>
</evidence>
<evidence type="ECO:0008006" key="4">
    <source>
        <dbReference type="Google" id="ProtNLM"/>
    </source>
</evidence>
<reference evidence="2 3" key="1">
    <citation type="submission" date="2017-02" db="EMBL/GenBank/DDBJ databases">
        <authorList>
            <person name="Peterson S.W."/>
        </authorList>
    </citation>
    <scope>NUCLEOTIDE SEQUENCE [LARGE SCALE GENOMIC DNA]</scope>
    <source>
        <strain evidence="2 3">S285</strain>
    </source>
</reference>
<dbReference type="InterPro" id="IPR010985">
    <property type="entry name" value="Ribbon_hlx_hlx"/>
</dbReference>
<evidence type="ECO:0000313" key="2">
    <source>
        <dbReference type="EMBL" id="ARN80017.1"/>
    </source>
</evidence>
<sequence length="116" mass="11874">MPPERAKRFRMRTGSANETPSASHAKASLAAPRSEDQRMKPKIAAYALRLPLPLKEQAERLAAGQGSSLNQFIVTAVAEKVSSLGGAGAASGQRLGAAAGASGMGVEDDDVSRGGV</sequence>
<gene>
    <name evidence="2" type="ORF">B1812_01780</name>
</gene>
<dbReference type="Proteomes" id="UP000193978">
    <property type="component" value="Chromosome"/>
</dbReference>
<dbReference type="AlphaFoldDB" id="A0A1W6MR18"/>